<protein>
    <submittedName>
        <fullName evidence="2">Uncharacterized protein</fullName>
    </submittedName>
</protein>
<gene>
    <name evidence="2" type="ORF">PAPYR_6257</name>
</gene>
<reference evidence="2" key="1">
    <citation type="journal article" date="2022" name="bioRxiv">
        <title>Genomics of Preaxostyla Flagellates Illuminates Evolutionary Transitions and the Path Towards Mitochondrial Loss.</title>
        <authorList>
            <person name="Novak L.V.F."/>
            <person name="Treitli S.C."/>
            <person name="Pyrih J."/>
            <person name="Halakuc P."/>
            <person name="Pipaliya S.V."/>
            <person name="Vacek V."/>
            <person name="Brzon O."/>
            <person name="Soukal P."/>
            <person name="Eme L."/>
            <person name="Dacks J.B."/>
            <person name="Karnkowska A."/>
            <person name="Elias M."/>
            <person name="Hampl V."/>
        </authorList>
    </citation>
    <scope>NUCLEOTIDE SEQUENCE</scope>
    <source>
        <strain evidence="2">RCP-MX</strain>
    </source>
</reference>
<organism evidence="2 3">
    <name type="scientific">Paratrimastix pyriformis</name>
    <dbReference type="NCBI Taxonomy" id="342808"/>
    <lineage>
        <taxon>Eukaryota</taxon>
        <taxon>Metamonada</taxon>
        <taxon>Preaxostyla</taxon>
        <taxon>Paratrimastigidae</taxon>
        <taxon>Paratrimastix</taxon>
    </lineage>
</organism>
<feature type="region of interest" description="Disordered" evidence="1">
    <location>
        <begin position="292"/>
        <end position="315"/>
    </location>
</feature>
<sequence length="315" mass="34616">MRCPRLRTLVLPAECLDGVDYALPNLKVFAPDRRLMREAPVLNPAWLLAGSPRLRSLSGVCLTRRDLLARLGACGSLVRMEDLHLDVTRLPNPLTLRLSGQVEFLDLHIERRDRSRAGRRTLDLHVEAPGLMNLFLENDAELPFTRIRIRLGNCPALVHLDVRSEIPISLQVDEGGCTALQPRWLYAECLEGASMLDLLAGHGARLHTIAVSPQAVDDWPKLMEALSRLPRLTDLDLDVTGSTCDISLNCPQLQSLGLAGVHAGAKAVLACPLLKELRGIAYPSRQLELAMPAPNLAPPSSPTIDNELLDAEEDE</sequence>
<dbReference type="InterPro" id="IPR032675">
    <property type="entry name" value="LRR_dom_sf"/>
</dbReference>
<dbReference type="SUPFAM" id="SSF52047">
    <property type="entry name" value="RNI-like"/>
    <property type="match status" value="1"/>
</dbReference>
<dbReference type="Gene3D" id="3.80.10.10">
    <property type="entry name" value="Ribonuclease Inhibitor"/>
    <property type="match status" value="1"/>
</dbReference>
<name>A0ABQ8UI83_9EUKA</name>
<evidence type="ECO:0000256" key="1">
    <source>
        <dbReference type="SAM" id="MobiDB-lite"/>
    </source>
</evidence>
<accession>A0ABQ8UI83</accession>
<dbReference type="EMBL" id="JAPMOS010000034">
    <property type="protein sequence ID" value="KAJ4458136.1"/>
    <property type="molecule type" value="Genomic_DNA"/>
</dbReference>
<comment type="caution">
    <text evidence="2">The sequence shown here is derived from an EMBL/GenBank/DDBJ whole genome shotgun (WGS) entry which is preliminary data.</text>
</comment>
<dbReference type="Proteomes" id="UP001141327">
    <property type="component" value="Unassembled WGS sequence"/>
</dbReference>
<proteinExistence type="predicted"/>
<evidence type="ECO:0000313" key="3">
    <source>
        <dbReference type="Proteomes" id="UP001141327"/>
    </source>
</evidence>
<evidence type="ECO:0000313" key="2">
    <source>
        <dbReference type="EMBL" id="KAJ4458136.1"/>
    </source>
</evidence>
<keyword evidence="3" id="KW-1185">Reference proteome</keyword>